<dbReference type="Pfam" id="PF07690">
    <property type="entry name" value="MFS_1"/>
    <property type="match status" value="1"/>
</dbReference>
<dbReference type="InterPro" id="IPR036259">
    <property type="entry name" value="MFS_trans_sf"/>
</dbReference>
<evidence type="ECO:0000313" key="9">
    <source>
        <dbReference type="Proteomes" id="UP000831495"/>
    </source>
</evidence>
<proteinExistence type="predicted"/>
<feature type="transmembrane region" description="Helical" evidence="7">
    <location>
        <begin position="12"/>
        <end position="30"/>
    </location>
</feature>
<feature type="transmembrane region" description="Helical" evidence="7">
    <location>
        <begin position="42"/>
        <end position="62"/>
    </location>
</feature>
<evidence type="ECO:0000313" key="8">
    <source>
        <dbReference type="EMBL" id="UQS81797.1"/>
    </source>
</evidence>
<evidence type="ECO:0000256" key="1">
    <source>
        <dbReference type="ARBA" id="ARBA00004651"/>
    </source>
</evidence>
<keyword evidence="3" id="KW-1003">Cell membrane</keyword>
<sequence>MKRAQTIDLKWLLLGTLVTSIAMSFIWPLNTIYMHETLHQSLVTAAIVLCINQIATMLGNLVGGRLFDHWDPYYTMLLGVSMSVVALGGLILWHGWPSYAVLITLAGFANGISATCENSFATHVTKRPASYVFNATYFMLNLGIVIGTAVVGYILPLGIQVVFAVAVLTQIVFLFVVYRFYRIQISTAKNQNAKASTRPRGYELKILGALIAVLCAWLVYTQWQSNLSTFMVSQGYQVKDYSLLWTFNAIVIVIYQPFITHFDHFLMTHLRARLNVGLILFIGSFVFLLGNRQYIGYFVAMGILTLGEILLYPGISSWVAAKTPPQMSGYFQSQVQMFTAAGKALGPIFGAVVISQLNYHWLFALCIVVLIVAFGCFNVISNHWRKNK</sequence>
<feature type="transmembrane region" description="Helical" evidence="7">
    <location>
        <begin position="243"/>
        <end position="260"/>
    </location>
</feature>
<feature type="transmembrane region" description="Helical" evidence="7">
    <location>
        <begin position="161"/>
        <end position="181"/>
    </location>
</feature>
<keyword evidence="9" id="KW-1185">Reference proteome</keyword>
<dbReference type="PANTHER" id="PTHR23517">
    <property type="entry name" value="RESISTANCE PROTEIN MDTM, PUTATIVE-RELATED-RELATED"/>
    <property type="match status" value="1"/>
</dbReference>
<feature type="transmembrane region" description="Helical" evidence="7">
    <location>
        <begin position="295"/>
        <end position="315"/>
    </location>
</feature>
<evidence type="ECO:0000256" key="7">
    <source>
        <dbReference type="SAM" id="Phobius"/>
    </source>
</evidence>
<dbReference type="Gene3D" id="1.20.1250.20">
    <property type="entry name" value="MFS general substrate transporter like domains"/>
    <property type="match status" value="1"/>
</dbReference>
<feature type="transmembrane region" description="Helical" evidence="7">
    <location>
        <begin position="74"/>
        <end position="93"/>
    </location>
</feature>
<feature type="transmembrane region" description="Helical" evidence="7">
    <location>
        <begin position="99"/>
        <end position="120"/>
    </location>
</feature>
<dbReference type="RefSeq" id="WP_249514065.1">
    <property type="nucleotide sequence ID" value="NZ_CP093366.1"/>
</dbReference>
<evidence type="ECO:0000256" key="6">
    <source>
        <dbReference type="ARBA" id="ARBA00023136"/>
    </source>
</evidence>
<keyword evidence="4 7" id="KW-0812">Transmembrane</keyword>
<feature type="transmembrane region" description="Helical" evidence="7">
    <location>
        <begin position="360"/>
        <end position="380"/>
    </location>
</feature>
<keyword evidence="2" id="KW-0813">Transport</keyword>
<feature type="transmembrane region" description="Helical" evidence="7">
    <location>
        <begin position="202"/>
        <end position="223"/>
    </location>
</feature>
<organism evidence="8 9">
    <name type="scientific">Bombilactobacillus folatiphilus</name>
    <dbReference type="NCBI Taxonomy" id="2923362"/>
    <lineage>
        <taxon>Bacteria</taxon>
        <taxon>Bacillati</taxon>
        <taxon>Bacillota</taxon>
        <taxon>Bacilli</taxon>
        <taxon>Lactobacillales</taxon>
        <taxon>Lactobacillaceae</taxon>
        <taxon>Bombilactobacillus</taxon>
    </lineage>
</organism>
<dbReference type="EMBL" id="CP093366">
    <property type="protein sequence ID" value="UQS81797.1"/>
    <property type="molecule type" value="Genomic_DNA"/>
</dbReference>
<dbReference type="CDD" id="cd17329">
    <property type="entry name" value="MFS_MdtH_MDR_like"/>
    <property type="match status" value="1"/>
</dbReference>
<evidence type="ECO:0000256" key="3">
    <source>
        <dbReference type="ARBA" id="ARBA00022475"/>
    </source>
</evidence>
<feature type="transmembrane region" description="Helical" evidence="7">
    <location>
        <begin position="132"/>
        <end position="155"/>
    </location>
</feature>
<feature type="transmembrane region" description="Helical" evidence="7">
    <location>
        <begin position="272"/>
        <end position="289"/>
    </location>
</feature>
<name>A0ABY4P833_9LACO</name>
<keyword evidence="6 7" id="KW-0472">Membrane</keyword>
<dbReference type="SUPFAM" id="SSF103473">
    <property type="entry name" value="MFS general substrate transporter"/>
    <property type="match status" value="1"/>
</dbReference>
<keyword evidence="5 7" id="KW-1133">Transmembrane helix</keyword>
<feature type="transmembrane region" description="Helical" evidence="7">
    <location>
        <begin position="335"/>
        <end position="354"/>
    </location>
</feature>
<dbReference type="PANTHER" id="PTHR23517:SF10">
    <property type="entry name" value="MAJOR FACILITATOR SUPERFAMILY (MFS) PROFILE DOMAIN-CONTAINING PROTEIN"/>
    <property type="match status" value="1"/>
</dbReference>
<evidence type="ECO:0000256" key="2">
    <source>
        <dbReference type="ARBA" id="ARBA00022448"/>
    </source>
</evidence>
<dbReference type="InterPro" id="IPR011701">
    <property type="entry name" value="MFS"/>
</dbReference>
<comment type="subcellular location">
    <subcellularLocation>
        <location evidence="1">Cell membrane</location>
        <topology evidence="1">Multi-pass membrane protein</topology>
    </subcellularLocation>
</comment>
<evidence type="ECO:0000256" key="5">
    <source>
        <dbReference type="ARBA" id="ARBA00022989"/>
    </source>
</evidence>
<dbReference type="InterPro" id="IPR050171">
    <property type="entry name" value="MFS_Transporters"/>
</dbReference>
<gene>
    <name evidence="8" type="ORF">MOO45_06230</name>
</gene>
<evidence type="ECO:0000256" key="4">
    <source>
        <dbReference type="ARBA" id="ARBA00022692"/>
    </source>
</evidence>
<accession>A0ABY4P833</accession>
<reference evidence="8" key="1">
    <citation type="journal article" date="2022" name="Int. J. Syst. Evol. Microbiol.">
        <title>Apilactobacillus apisilvae sp. nov., Nicolia spurrieriana gen. nov. sp. nov., Bombilactobacillus folatiphilus sp. nov. and Bombilactobacillus thymidiniphilus sp. nov., four new lactic acid bacterial isolates from stingless bees Tetragonula carbonaria and Austroplebeia australis.</title>
        <authorList>
            <person name="Oliphant S.A."/>
            <person name="Watson-Haigh N.S."/>
            <person name="Sumby K.M."/>
            <person name="Gardner J."/>
            <person name="Groom S."/>
            <person name="Jiranek V."/>
        </authorList>
    </citation>
    <scope>NUCLEOTIDE SEQUENCE</scope>
    <source>
        <strain evidence="8">SG4_D2</strain>
    </source>
</reference>
<dbReference type="Proteomes" id="UP000831495">
    <property type="component" value="Chromosome"/>
</dbReference>
<protein>
    <submittedName>
        <fullName evidence="8">MFS transporter</fullName>
    </submittedName>
</protein>